<dbReference type="GO" id="GO:0003677">
    <property type="term" value="F:DNA binding"/>
    <property type="evidence" value="ECO:0007669"/>
    <property type="project" value="UniProtKB-KW"/>
</dbReference>
<dbReference type="GO" id="GO:0003887">
    <property type="term" value="F:DNA-directed DNA polymerase activity"/>
    <property type="evidence" value="ECO:0007669"/>
    <property type="project" value="UniProtKB-KW"/>
</dbReference>
<dbReference type="InterPro" id="IPR022634">
    <property type="entry name" value="DNA_polIII_beta_N"/>
</dbReference>
<evidence type="ECO:0000256" key="8">
    <source>
        <dbReference type="ARBA" id="ARBA00023125"/>
    </source>
</evidence>
<dbReference type="SUPFAM" id="SSF55979">
    <property type="entry name" value="DNA clamp"/>
    <property type="match status" value="2"/>
</dbReference>
<dbReference type="EMBL" id="UINC01021107">
    <property type="protein sequence ID" value="SVA87962.1"/>
    <property type="molecule type" value="Genomic_DNA"/>
</dbReference>
<evidence type="ECO:0000256" key="6">
    <source>
        <dbReference type="ARBA" id="ARBA00022705"/>
    </source>
</evidence>
<comment type="similarity">
    <text evidence="2">Belongs to the beta sliding clamp family.</text>
</comment>
<dbReference type="GO" id="GO:0008408">
    <property type="term" value="F:3'-5' exonuclease activity"/>
    <property type="evidence" value="ECO:0007669"/>
    <property type="project" value="InterPro"/>
</dbReference>
<dbReference type="Pfam" id="PF02767">
    <property type="entry name" value="DNA_pol3_beta_2"/>
    <property type="match status" value="1"/>
</dbReference>
<dbReference type="InterPro" id="IPR046938">
    <property type="entry name" value="DNA_clamp_sf"/>
</dbReference>
<dbReference type="AlphaFoldDB" id="A0A381ZGI8"/>
<keyword evidence="3" id="KW-0963">Cytoplasm</keyword>
<evidence type="ECO:0000313" key="11">
    <source>
        <dbReference type="EMBL" id="SVA87962.1"/>
    </source>
</evidence>
<accession>A0A381ZGI8</accession>
<keyword evidence="5" id="KW-0548">Nucleotidyltransferase</keyword>
<evidence type="ECO:0000259" key="10">
    <source>
        <dbReference type="Pfam" id="PF02767"/>
    </source>
</evidence>
<keyword evidence="8" id="KW-0238">DNA-binding</keyword>
<dbReference type="InterPro" id="IPR001001">
    <property type="entry name" value="DNA_polIII_beta"/>
</dbReference>
<feature type="domain" description="DNA polymerase III beta sliding clamp central" evidence="10">
    <location>
        <begin position="128"/>
        <end position="242"/>
    </location>
</feature>
<dbReference type="GO" id="GO:0006271">
    <property type="term" value="P:DNA strand elongation involved in DNA replication"/>
    <property type="evidence" value="ECO:0007669"/>
    <property type="project" value="TreeGrafter"/>
</dbReference>
<gene>
    <name evidence="11" type="ORF">METZ01_LOCUS140816</name>
</gene>
<evidence type="ECO:0000256" key="3">
    <source>
        <dbReference type="ARBA" id="ARBA00022490"/>
    </source>
</evidence>
<feature type="domain" description="DNA polymerase III beta sliding clamp N-terminal" evidence="9">
    <location>
        <begin position="1"/>
        <end position="117"/>
    </location>
</feature>
<dbReference type="PANTHER" id="PTHR30478">
    <property type="entry name" value="DNA POLYMERASE III SUBUNIT BETA"/>
    <property type="match status" value="1"/>
</dbReference>
<dbReference type="CDD" id="cd00140">
    <property type="entry name" value="beta_clamp"/>
    <property type="match status" value="1"/>
</dbReference>
<evidence type="ECO:0000256" key="4">
    <source>
        <dbReference type="ARBA" id="ARBA00022679"/>
    </source>
</evidence>
<evidence type="ECO:0000256" key="7">
    <source>
        <dbReference type="ARBA" id="ARBA00022932"/>
    </source>
</evidence>
<evidence type="ECO:0000256" key="2">
    <source>
        <dbReference type="ARBA" id="ARBA00010752"/>
    </source>
</evidence>
<feature type="non-terminal residue" evidence="11">
    <location>
        <position position="266"/>
    </location>
</feature>
<proteinExistence type="inferred from homology"/>
<dbReference type="Pfam" id="PF00712">
    <property type="entry name" value="DNA_pol3_beta"/>
    <property type="match status" value="1"/>
</dbReference>
<keyword evidence="7" id="KW-0239">DNA-directed DNA polymerase</keyword>
<evidence type="ECO:0008006" key="12">
    <source>
        <dbReference type="Google" id="ProtNLM"/>
    </source>
</evidence>
<evidence type="ECO:0000259" key="9">
    <source>
        <dbReference type="Pfam" id="PF00712"/>
    </source>
</evidence>
<dbReference type="SMART" id="SM00480">
    <property type="entry name" value="POL3Bc"/>
    <property type="match status" value="1"/>
</dbReference>
<keyword evidence="6" id="KW-0235">DNA replication</keyword>
<name>A0A381ZGI8_9ZZZZ</name>
<dbReference type="InterPro" id="IPR022637">
    <property type="entry name" value="DNA_polIII_beta_cen"/>
</dbReference>
<dbReference type="NCBIfam" id="TIGR00663">
    <property type="entry name" value="dnan"/>
    <property type="match status" value="1"/>
</dbReference>
<organism evidence="11">
    <name type="scientific">marine metagenome</name>
    <dbReference type="NCBI Taxonomy" id="408172"/>
    <lineage>
        <taxon>unclassified sequences</taxon>
        <taxon>metagenomes</taxon>
        <taxon>ecological metagenomes</taxon>
    </lineage>
</organism>
<reference evidence="11" key="1">
    <citation type="submission" date="2018-05" db="EMBL/GenBank/DDBJ databases">
        <authorList>
            <person name="Lanie J.A."/>
            <person name="Ng W.-L."/>
            <person name="Kazmierczak K.M."/>
            <person name="Andrzejewski T.M."/>
            <person name="Davidsen T.M."/>
            <person name="Wayne K.J."/>
            <person name="Tettelin H."/>
            <person name="Glass J.I."/>
            <person name="Rusch D."/>
            <person name="Podicherti R."/>
            <person name="Tsui H.-C.T."/>
            <person name="Winkler M.E."/>
        </authorList>
    </citation>
    <scope>NUCLEOTIDE SEQUENCE</scope>
</reference>
<dbReference type="Gene3D" id="3.10.150.10">
    <property type="entry name" value="DNA Polymerase III, subunit A, domain 2"/>
    <property type="match status" value="2"/>
</dbReference>
<comment type="subcellular location">
    <subcellularLocation>
        <location evidence="1">Cytoplasm</location>
    </subcellularLocation>
</comment>
<dbReference type="GO" id="GO:0005737">
    <property type="term" value="C:cytoplasm"/>
    <property type="evidence" value="ECO:0007669"/>
    <property type="project" value="UniProtKB-SubCell"/>
</dbReference>
<evidence type="ECO:0000256" key="5">
    <source>
        <dbReference type="ARBA" id="ARBA00022695"/>
    </source>
</evidence>
<keyword evidence="4" id="KW-0808">Transferase</keyword>
<evidence type="ECO:0000256" key="1">
    <source>
        <dbReference type="ARBA" id="ARBA00004496"/>
    </source>
</evidence>
<dbReference type="GO" id="GO:0009360">
    <property type="term" value="C:DNA polymerase III complex"/>
    <property type="evidence" value="ECO:0007669"/>
    <property type="project" value="InterPro"/>
</dbReference>
<dbReference type="PANTHER" id="PTHR30478:SF0">
    <property type="entry name" value="BETA SLIDING CLAMP"/>
    <property type="match status" value="1"/>
</dbReference>
<sequence length="266" mass="29744">MNILINTNTLKNSLHKITGVLSKNLSMPVISNVLIEKKKKQISITATNLEIQITVNADYLESDEFDPITVSGTKLYEIVRSLDNQNVQITTSKDNLVLKANTSSFKLSTLPAVKFPSFEEAKFLEEFTIKQTQLLDLLNKTSFSMLVDPDINFFLAGMLLVLAPNNLTAVTTDRHRLAISTTRLEKKQINNIECIVPRKAVLELIRILHGDGEAKARVGSNQMRVDFKDTSFISKLIDGKFPGSWRGVIPTTAAIEILLEKQNIRS</sequence>
<protein>
    <recommendedName>
        <fullName evidence="12">DNA polymerase III beta sliding clamp central domain-containing protein</fullName>
    </recommendedName>
</protein>